<dbReference type="EMBL" id="CP018025">
    <property type="protein sequence ID" value="APD92200.1"/>
    <property type="molecule type" value="Genomic_DNA"/>
</dbReference>
<dbReference type="AlphaFoldDB" id="A0AAC9JEC5"/>
<proteinExistence type="predicted"/>
<reference evidence="1 2" key="1">
    <citation type="submission" date="2016-11" db="EMBL/GenBank/DDBJ databases">
        <title>Networking in microbes: conjugative elements and plasmids in the genus Alteromonas.</title>
        <authorList>
            <person name="Lopez-Perez M."/>
            <person name="Ramon-Marco N."/>
            <person name="Rodriguez-Valera F."/>
        </authorList>
    </citation>
    <scope>NUCLEOTIDE SEQUENCE [LARGE SCALE GENOMIC DNA]</scope>
    <source>
        <strain evidence="1 2">CP48</strain>
        <plasmid evidence="2">pamcp48-600</plasmid>
    </source>
</reference>
<name>A0AAC9JEC5_9ALTE</name>
<sequence length="154" mass="17385">MPSELHELLCKKSARWLKKHGFPVSAPNVWGAGSRERVDAIGFRQQCAVLIEVKVSRSDFLSDKRKPERSCGGVGTYRFYVAPEGLLSVSEMPNKWGLIEWNGRSLSMRHGPQGNLWPAFKNASMNGWKEFANEPCETSERSLLYTIARKSLTI</sequence>
<dbReference type="Proteomes" id="UP000182101">
    <property type="component" value="Plasmid pAMCP48-600"/>
</dbReference>
<geneLocation type="plasmid" evidence="2">
    <name>pamcp48-600</name>
</geneLocation>
<gene>
    <name evidence="1" type="ORF">BM524_19975</name>
</gene>
<evidence type="ECO:0000313" key="2">
    <source>
        <dbReference type="Proteomes" id="UP000182101"/>
    </source>
</evidence>
<dbReference type="RefSeq" id="WP_071960813.1">
    <property type="nucleotide sequence ID" value="NZ_CP018025.1"/>
</dbReference>
<organism evidence="1 2">
    <name type="scientific">Alteromonas mediterranea</name>
    <dbReference type="NCBI Taxonomy" id="314275"/>
    <lineage>
        <taxon>Bacteria</taxon>
        <taxon>Pseudomonadati</taxon>
        <taxon>Pseudomonadota</taxon>
        <taxon>Gammaproteobacteria</taxon>
        <taxon>Alteromonadales</taxon>
        <taxon>Alteromonadaceae</taxon>
        <taxon>Alteromonas/Salinimonas group</taxon>
        <taxon>Alteromonas</taxon>
    </lineage>
</organism>
<evidence type="ECO:0000313" key="1">
    <source>
        <dbReference type="EMBL" id="APD92200.1"/>
    </source>
</evidence>
<keyword evidence="1" id="KW-0614">Plasmid</keyword>
<accession>A0AAC9JEC5</accession>
<protein>
    <submittedName>
        <fullName evidence="1">Uncharacterized protein</fullName>
    </submittedName>
</protein>